<comment type="caution">
    <text evidence="3">The sequence shown here is derived from an EMBL/GenBank/DDBJ whole genome shotgun (WGS) entry which is preliminary data.</text>
</comment>
<reference evidence="3" key="1">
    <citation type="submission" date="2018-05" db="EMBL/GenBank/DDBJ databases">
        <title>Draft genome of Mucuna pruriens seed.</title>
        <authorList>
            <person name="Nnadi N.E."/>
            <person name="Vos R."/>
            <person name="Hasami M.H."/>
            <person name="Devisetty U.K."/>
            <person name="Aguiy J.C."/>
        </authorList>
    </citation>
    <scope>NUCLEOTIDE SEQUENCE [LARGE SCALE GENOMIC DNA]</scope>
    <source>
        <strain evidence="3">JCA_2017</strain>
    </source>
</reference>
<dbReference type="Proteomes" id="UP000257109">
    <property type="component" value="Unassembled WGS sequence"/>
</dbReference>
<name>A0A371FSW7_MUCPR</name>
<accession>A0A371FSW7</accession>
<dbReference type="AlphaFoldDB" id="A0A371FSW7"/>
<dbReference type="OrthoDB" id="1421215at2759"/>
<dbReference type="EMBL" id="QJKJ01007951">
    <property type="protein sequence ID" value="RDX81371.1"/>
    <property type="molecule type" value="Genomic_DNA"/>
</dbReference>
<protein>
    <recommendedName>
        <fullName evidence="5">Transmembrane protein</fullName>
    </recommendedName>
</protein>
<keyword evidence="4" id="KW-1185">Reference proteome</keyword>
<feature type="region of interest" description="Disordered" evidence="1">
    <location>
        <begin position="93"/>
        <end position="121"/>
    </location>
</feature>
<keyword evidence="2" id="KW-0812">Transmembrane</keyword>
<keyword evidence="2" id="KW-0472">Membrane</keyword>
<evidence type="ECO:0008006" key="5">
    <source>
        <dbReference type="Google" id="ProtNLM"/>
    </source>
</evidence>
<dbReference type="PANTHER" id="PTHR34379:SF3">
    <property type="entry name" value="PROTEIN, PUTATIVE-RELATED"/>
    <property type="match status" value="1"/>
</dbReference>
<dbReference type="InterPro" id="IPR040411">
    <property type="entry name" value="At5g23160-like"/>
</dbReference>
<evidence type="ECO:0000313" key="4">
    <source>
        <dbReference type="Proteomes" id="UP000257109"/>
    </source>
</evidence>
<proteinExistence type="predicted"/>
<evidence type="ECO:0000256" key="2">
    <source>
        <dbReference type="SAM" id="Phobius"/>
    </source>
</evidence>
<feature type="non-terminal residue" evidence="3">
    <location>
        <position position="1"/>
    </location>
</feature>
<evidence type="ECO:0000256" key="1">
    <source>
        <dbReference type="SAM" id="MobiDB-lite"/>
    </source>
</evidence>
<evidence type="ECO:0000313" key="3">
    <source>
        <dbReference type="EMBL" id="RDX81371.1"/>
    </source>
</evidence>
<organism evidence="3 4">
    <name type="scientific">Mucuna pruriens</name>
    <name type="common">Velvet bean</name>
    <name type="synonym">Dolichos pruriens</name>
    <dbReference type="NCBI Taxonomy" id="157652"/>
    <lineage>
        <taxon>Eukaryota</taxon>
        <taxon>Viridiplantae</taxon>
        <taxon>Streptophyta</taxon>
        <taxon>Embryophyta</taxon>
        <taxon>Tracheophyta</taxon>
        <taxon>Spermatophyta</taxon>
        <taxon>Magnoliopsida</taxon>
        <taxon>eudicotyledons</taxon>
        <taxon>Gunneridae</taxon>
        <taxon>Pentapetalae</taxon>
        <taxon>rosids</taxon>
        <taxon>fabids</taxon>
        <taxon>Fabales</taxon>
        <taxon>Fabaceae</taxon>
        <taxon>Papilionoideae</taxon>
        <taxon>50 kb inversion clade</taxon>
        <taxon>NPAAA clade</taxon>
        <taxon>indigoferoid/millettioid clade</taxon>
        <taxon>Phaseoleae</taxon>
        <taxon>Mucuna</taxon>
    </lineage>
</organism>
<sequence>MAMAKPKNSLYLCCFGRKSPTDHSTISEHNTKQKSPSTNWFPWQRIIRLRVKNSIAKTVPLEFDETEKLKLKFKGKAHSSRWRWKSKSELLNNTTKSKSQQYRGNNVEDDTREQSKSHAVSLPSSKRQVRRLLSSTTLKHGKRKQVERYNRVVGASVIMMILISLIVWGRLCSILCTSAWLYLVPSFSRQLKTTNTIIHSLLVSKRKLITIHFNYKLQ</sequence>
<dbReference type="PANTHER" id="PTHR34379">
    <property type="entry name" value="OS07G0553800 PROTEIN"/>
    <property type="match status" value="1"/>
</dbReference>
<feature type="transmembrane region" description="Helical" evidence="2">
    <location>
        <begin position="152"/>
        <end position="183"/>
    </location>
</feature>
<feature type="compositionally biased region" description="Polar residues" evidence="1">
    <location>
        <begin position="93"/>
        <end position="104"/>
    </location>
</feature>
<gene>
    <name evidence="3" type="ORF">CR513_37965</name>
</gene>
<keyword evidence="2" id="KW-1133">Transmembrane helix</keyword>